<name>A0A6B0UIG1_IXORI</name>
<organism evidence="1">
    <name type="scientific">Ixodes ricinus</name>
    <name type="common">Common tick</name>
    <name type="synonym">Acarus ricinus</name>
    <dbReference type="NCBI Taxonomy" id="34613"/>
    <lineage>
        <taxon>Eukaryota</taxon>
        <taxon>Metazoa</taxon>
        <taxon>Ecdysozoa</taxon>
        <taxon>Arthropoda</taxon>
        <taxon>Chelicerata</taxon>
        <taxon>Arachnida</taxon>
        <taxon>Acari</taxon>
        <taxon>Parasitiformes</taxon>
        <taxon>Ixodida</taxon>
        <taxon>Ixodoidea</taxon>
        <taxon>Ixodidae</taxon>
        <taxon>Ixodinae</taxon>
        <taxon>Ixodes</taxon>
    </lineage>
</organism>
<dbReference type="AlphaFoldDB" id="A0A6B0UIG1"/>
<protein>
    <submittedName>
        <fullName evidence="1">Putative secreted protein</fullName>
    </submittedName>
</protein>
<dbReference type="EMBL" id="GIFC01006390">
    <property type="protein sequence ID" value="MXU88473.1"/>
    <property type="molecule type" value="Transcribed_RNA"/>
</dbReference>
<evidence type="ECO:0000313" key="1">
    <source>
        <dbReference type="EMBL" id="MXU88473.1"/>
    </source>
</evidence>
<accession>A0A6B0UIG1</accession>
<reference evidence="1" key="1">
    <citation type="submission" date="2019-12" db="EMBL/GenBank/DDBJ databases">
        <title>An insight into the sialome of adult female Ixodes ricinus ticks feeding for 6 days.</title>
        <authorList>
            <person name="Perner J."/>
            <person name="Ribeiro J.M.C."/>
        </authorList>
    </citation>
    <scope>NUCLEOTIDE SEQUENCE</scope>
    <source>
        <strain evidence="1">Semi-engorged</strain>
        <tissue evidence="1">Salivary glands</tissue>
    </source>
</reference>
<sequence>MYGQFGMLVYLLIVSEARQRLERSTQCHRNKYEGRSEQNGHRSHVRQQHAALFVMLAMLSIYGTGTRDKQQRNIHSCHIPRVRKGRNQDHLLLDIWSFVEGL</sequence>
<proteinExistence type="predicted"/>